<evidence type="ECO:0000259" key="1">
    <source>
        <dbReference type="Pfam" id="PF02589"/>
    </source>
</evidence>
<dbReference type="EMBL" id="JBHUFZ010000033">
    <property type="protein sequence ID" value="MFD1891395.1"/>
    <property type="molecule type" value="Genomic_DNA"/>
</dbReference>
<dbReference type="Gene3D" id="3.40.50.10420">
    <property type="entry name" value="NagB/RpiA/CoA transferase-like"/>
    <property type="match status" value="1"/>
</dbReference>
<proteinExistence type="predicted"/>
<dbReference type="PANTHER" id="PTHR43682">
    <property type="entry name" value="LACTATE UTILIZATION PROTEIN C"/>
    <property type="match status" value="1"/>
</dbReference>
<sequence>MTTISTDAQAREQILARIREATSDVTEKDPERDVPVDFTYGTGIEMDDVVGTFVEKVIDYKAAVVRVERAGLAAAVAEGLRATGATGSVVVPPGLDQAWVDAAAGLGLEVRVDEPALSNDQLNQTDAVVTAAASAIADTGTIVLTHGPDQGRRAISLVPDRHVCVVLASQVVSDVPESIAAVKPAVVQGSPVTMISGGSATSDIELSRVDGVHGPRKLHVIVVDDA</sequence>
<feature type="domain" description="LUD" evidence="1">
    <location>
        <begin position="119"/>
        <end position="223"/>
    </location>
</feature>
<dbReference type="InterPro" id="IPR037171">
    <property type="entry name" value="NagB/RpiA_transferase-like"/>
</dbReference>
<accession>A0ABW4RZ48</accession>
<evidence type="ECO:0000313" key="3">
    <source>
        <dbReference type="Proteomes" id="UP001597326"/>
    </source>
</evidence>
<dbReference type="InterPro" id="IPR003741">
    <property type="entry name" value="LUD_dom"/>
</dbReference>
<dbReference type="Pfam" id="PF02589">
    <property type="entry name" value="LUD_dom"/>
    <property type="match status" value="1"/>
</dbReference>
<gene>
    <name evidence="2" type="ORF">ACFSCS_14565</name>
</gene>
<evidence type="ECO:0000313" key="2">
    <source>
        <dbReference type="EMBL" id="MFD1891395.1"/>
    </source>
</evidence>
<comment type="caution">
    <text evidence="2">The sequence shown here is derived from an EMBL/GenBank/DDBJ whole genome shotgun (WGS) entry which is preliminary data.</text>
</comment>
<dbReference type="SUPFAM" id="SSF100950">
    <property type="entry name" value="NagB/RpiA/CoA transferase-like"/>
    <property type="match status" value="1"/>
</dbReference>
<dbReference type="RefSeq" id="WP_343875764.1">
    <property type="nucleotide sequence ID" value="NZ_BAAAIX010000034.1"/>
</dbReference>
<reference evidence="3" key="1">
    <citation type="journal article" date="2019" name="Int. J. Syst. Evol. Microbiol.">
        <title>The Global Catalogue of Microorganisms (GCM) 10K type strain sequencing project: providing services to taxonomists for standard genome sequencing and annotation.</title>
        <authorList>
            <consortium name="The Broad Institute Genomics Platform"/>
            <consortium name="The Broad Institute Genome Sequencing Center for Infectious Disease"/>
            <person name="Wu L."/>
            <person name="Ma J."/>
        </authorList>
    </citation>
    <scope>NUCLEOTIDE SEQUENCE [LARGE SCALE GENOMIC DNA]</scope>
    <source>
        <strain evidence="3">CAIM 431</strain>
    </source>
</reference>
<name>A0ABW4RZ48_9ACTN</name>
<protein>
    <submittedName>
        <fullName evidence="2">Lactate utilization protein C</fullName>
    </submittedName>
</protein>
<keyword evidence="3" id="KW-1185">Reference proteome</keyword>
<dbReference type="InterPro" id="IPR024185">
    <property type="entry name" value="FTHF_cligase-like_sf"/>
</dbReference>
<organism evidence="2 3">
    <name type="scientific">Luteococcus peritonei</name>
    <dbReference type="NCBI Taxonomy" id="88874"/>
    <lineage>
        <taxon>Bacteria</taxon>
        <taxon>Bacillati</taxon>
        <taxon>Actinomycetota</taxon>
        <taxon>Actinomycetes</taxon>
        <taxon>Propionibacteriales</taxon>
        <taxon>Propionibacteriaceae</taxon>
        <taxon>Luteococcus</taxon>
    </lineage>
</organism>
<dbReference type="PANTHER" id="PTHR43682:SF1">
    <property type="entry name" value="LACTATE UTILIZATION PROTEIN C"/>
    <property type="match status" value="1"/>
</dbReference>
<dbReference type="Proteomes" id="UP001597326">
    <property type="component" value="Unassembled WGS sequence"/>
</dbReference>